<feature type="domain" description="ISXO2-like transposase" evidence="1">
    <location>
        <begin position="125"/>
        <end position="307"/>
    </location>
</feature>
<dbReference type="Pfam" id="PF12762">
    <property type="entry name" value="DDE_Tnp_IS1595"/>
    <property type="match status" value="1"/>
</dbReference>
<dbReference type="HOGENOM" id="CLU_044348_1_1_10"/>
<dbReference type="GeneID" id="93537271"/>
<dbReference type="Pfam" id="PF12760">
    <property type="entry name" value="Zn_ribbon_IS1595"/>
    <property type="match status" value="1"/>
</dbReference>
<protein>
    <recommendedName>
        <fullName evidence="1">ISXO2-like transposase domain-containing protein</fullName>
    </recommendedName>
</protein>
<dbReference type="AlphaFoldDB" id="E6KAL8"/>
<name>E6KAL8_9BACT</name>
<dbReference type="InterPro" id="IPR024445">
    <property type="entry name" value="Tnp_ISXO2-like"/>
</dbReference>
<keyword evidence="3" id="KW-1185">Reference proteome</keyword>
<dbReference type="STRING" id="873513.HMPREF6485_2654"/>
<gene>
    <name evidence="2" type="ORF">HMPREF6485_2654</name>
</gene>
<dbReference type="RefSeq" id="WP_004346817.1">
    <property type="nucleotide sequence ID" value="NZ_GL586311.1"/>
</dbReference>
<evidence type="ECO:0000313" key="2">
    <source>
        <dbReference type="EMBL" id="EFU29328.1"/>
    </source>
</evidence>
<organism evidence="2 3">
    <name type="scientific">Segatella buccae ATCC 33574</name>
    <dbReference type="NCBI Taxonomy" id="873513"/>
    <lineage>
        <taxon>Bacteria</taxon>
        <taxon>Pseudomonadati</taxon>
        <taxon>Bacteroidota</taxon>
        <taxon>Bacteroidia</taxon>
        <taxon>Bacteroidales</taxon>
        <taxon>Prevotellaceae</taxon>
        <taxon>Segatella</taxon>
    </lineage>
</organism>
<reference evidence="2 3" key="1">
    <citation type="submission" date="2010-10" db="EMBL/GenBank/DDBJ databases">
        <authorList>
            <person name="Muzny D."/>
            <person name="Qin X."/>
            <person name="Deng J."/>
            <person name="Jiang H."/>
            <person name="Liu Y."/>
            <person name="Qu J."/>
            <person name="Song X.-Z."/>
            <person name="Zhang L."/>
            <person name="Thornton R."/>
            <person name="Coyle M."/>
            <person name="Francisco L."/>
            <person name="Jackson L."/>
            <person name="Javaid M."/>
            <person name="Korchina V."/>
            <person name="Kovar C."/>
            <person name="Mata R."/>
            <person name="Mathew T."/>
            <person name="Ngo R."/>
            <person name="Nguyen L."/>
            <person name="Nguyen N."/>
            <person name="Okwuonu G."/>
            <person name="Ongeri F."/>
            <person name="Pham C."/>
            <person name="Simmons D."/>
            <person name="Wilczek-Boney K."/>
            <person name="Hale W."/>
            <person name="Jakkamsetti A."/>
            <person name="Pham P."/>
            <person name="Ruth R."/>
            <person name="San Lucas F."/>
            <person name="Warren J."/>
            <person name="Zhang J."/>
            <person name="Zhao Z."/>
            <person name="Zhou C."/>
            <person name="Zhu D."/>
            <person name="Lee S."/>
            <person name="Bess C."/>
            <person name="Blankenburg K."/>
            <person name="Forbes L."/>
            <person name="Fu Q."/>
            <person name="Gubbala S."/>
            <person name="Hirani K."/>
            <person name="Jayaseelan J.C."/>
            <person name="Lara F."/>
            <person name="Munidasa M."/>
            <person name="Palculict T."/>
            <person name="Patil S."/>
            <person name="Pu L.-L."/>
            <person name="Saada N."/>
            <person name="Tang L."/>
            <person name="Weissenberger G."/>
            <person name="Zhu Y."/>
            <person name="Hemphill L."/>
            <person name="Shang Y."/>
            <person name="Youmans B."/>
            <person name="Ayvaz T."/>
            <person name="Ross M."/>
            <person name="Santibanez J."/>
            <person name="Aqrawi P."/>
            <person name="Gross S."/>
            <person name="Joshi V."/>
            <person name="Fowler G."/>
            <person name="Nazareth L."/>
            <person name="Reid J."/>
            <person name="Worley K."/>
            <person name="Petrosino J."/>
            <person name="Highlander S."/>
            <person name="Gibbs R."/>
        </authorList>
    </citation>
    <scope>NUCLEOTIDE SEQUENCE [LARGE SCALE GENOMIC DNA]</scope>
    <source>
        <strain evidence="2 3">ATCC 33574</strain>
    </source>
</reference>
<dbReference type="Proteomes" id="UP000003112">
    <property type="component" value="Unassembled WGS sequence"/>
</dbReference>
<evidence type="ECO:0000259" key="1">
    <source>
        <dbReference type="SMART" id="SM01126"/>
    </source>
</evidence>
<dbReference type="InterPro" id="IPR024442">
    <property type="entry name" value="Transposase_Zn_ribbon"/>
</dbReference>
<accession>E6KAL8</accession>
<dbReference type="EMBL" id="AEPD01000049">
    <property type="protein sequence ID" value="EFU29328.1"/>
    <property type="molecule type" value="Genomic_DNA"/>
</dbReference>
<sequence>MLLKDFFSRFTNEDDCISYFKEIRHSVGIVCPKCGCTSHKWVERRSVFQCMECGNWTTLTQGTVMEKSHLPLYPWFFTAHMMTSFKQVLSAKEIQHQLEMKYYPPAWLMMMKYRDIMGQRDSLYKMADQIELDISYFPTSSITNKDGEKTRKRRKTGVLVMAESRPVDEIMLRYLTDLTDTEKVNKASILLAKSSQTKIQKAVRYIKMRALPDIRFETIKPFVTAAVKDDAKVLTDGGHNLLRLEEVVGEHEAHLETETDAHDVVTKILPWVHIVTGECRSGIEAIHKDIDERFLQLYLNEYCWKFNRRFFRDSKENKYDLFEGLIRIAAQYTSNIKWRNYGTEINGY</sequence>
<proteinExistence type="predicted"/>
<dbReference type="NCBIfam" id="NF033547">
    <property type="entry name" value="transpos_IS1595"/>
    <property type="match status" value="1"/>
</dbReference>
<comment type="caution">
    <text evidence="2">The sequence shown here is derived from an EMBL/GenBank/DDBJ whole genome shotgun (WGS) entry which is preliminary data.</text>
</comment>
<evidence type="ECO:0000313" key="3">
    <source>
        <dbReference type="Proteomes" id="UP000003112"/>
    </source>
</evidence>
<dbReference type="SMART" id="SM01126">
    <property type="entry name" value="DDE_Tnp_IS1595"/>
    <property type="match status" value="1"/>
</dbReference>
<dbReference type="eggNOG" id="COG3677">
    <property type="taxonomic scope" value="Bacteria"/>
</dbReference>